<dbReference type="EMBL" id="JANQAO010000001">
    <property type="protein sequence ID" value="MDM5147238.1"/>
    <property type="molecule type" value="Genomic_DNA"/>
</dbReference>
<dbReference type="InterPro" id="IPR035906">
    <property type="entry name" value="MetI-like_sf"/>
</dbReference>
<evidence type="ECO:0000259" key="9">
    <source>
        <dbReference type="PROSITE" id="PS50928"/>
    </source>
</evidence>
<gene>
    <name evidence="10" type="ORF">NQX30_02465</name>
</gene>
<comment type="caution">
    <text evidence="10">The sequence shown here is derived from an EMBL/GenBank/DDBJ whole genome shotgun (WGS) entry which is preliminary data.</text>
</comment>
<evidence type="ECO:0000256" key="4">
    <source>
        <dbReference type="ARBA" id="ARBA00022519"/>
    </source>
</evidence>
<dbReference type="PANTHER" id="PTHR43357">
    <property type="entry name" value="INNER MEMBRANE ABC TRANSPORTER PERMEASE PROTEIN YDCV"/>
    <property type="match status" value="1"/>
</dbReference>
<dbReference type="PANTHER" id="PTHR43357:SF3">
    <property type="entry name" value="FE(3+)-TRANSPORT SYSTEM PERMEASE PROTEIN FBPB 2"/>
    <property type="match status" value="1"/>
</dbReference>
<dbReference type="Gene3D" id="1.10.3720.10">
    <property type="entry name" value="MetI-like"/>
    <property type="match status" value="2"/>
</dbReference>
<dbReference type="InterPro" id="IPR000515">
    <property type="entry name" value="MetI-like"/>
</dbReference>
<dbReference type="CDD" id="cd06261">
    <property type="entry name" value="TM_PBP2"/>
    <property type="match status" value="1"/>
</dbReference>
<feature type="transmembrane region" description="Helical" evidence="8">
    <location>
        <begin position="21"/>
        <end position="48"/>
    </location>
</feature>
<feature type="transmembrane region" description="Helical" evidence="8">
    <location>
        <begin position="368"/>
        <end position="391"/>
    </location>
</feature>
<dbReference type="SUPFAM" id="SSF161098">
    <property type="entry name" value="MetI-like"/>
    <property type="match status" value="2"/>
</dbReference>
<feature type="domain" description="ABC transmembrane type-1" evidence="9">
    <location>
        <begin position="64"/>
        <end position="249"/>
    </location>
</feature>
<feature type="transmembrane region" description="Helical" evidence="8">
    <location>
        <begin position="440"/>
        <end position="466"/>
    </location>
</feature>
<feature type="transmembrane region" description="Helical" evidence="8">
    <location>
        <begin position="326"/>
        <end position="347"/>
    </location>
</feature>
<reference evidence="10" key="1">
    <citation type="submission" date="2022-08" db="EMBL/GenBank/DDBJ databases">
        <authorList>
            <person name="Dzunkova M."/>
            <person name="La Clair J."/>
            <person name="Tyml T."/>
            <person name="Doud D."/>
            <person name="Schulz F."/>
            <person name="Piquer S."/>
            <person name="Porcel Sanchis D."/>
            <person name="Osborn A."/>
            <person name="Robinson D."/>
            <person name="Louie K.B."/>
            <person name="Bowen B.P."/>
            <person name="Bowers R."/>
            <person name="Lee J."/>
            <person name="Arnau Llombart V."/>
            <person name="Diaz Villanueva W."/>
            <person name="Gosliner T."/>
            <person name="Northen T."/>
            <person name="Cheng J.-F."/>
            <person name="Burkart M.D."/>
            <person name="Woyke T."/>
        </authorList>
    </citation>
    <scope>NUCLEOTIDE SEQUENCE</scope>
    <source>
        <strain evidence="10">Df01</strain>
    </source>
</reference>
<keyword evidence="7 8" id="KW-0472">Membrane</keyword>
<feature type="transmembrane region" description="Helical" evidence="8">
    <location>
        <begin position="501"/>
        <end position="523"/>
    </location>
</feature>
<dbReference type="Pfam" id="PF00528">
    <property type="entry name" value="BPD_transp_1"/>
    <property type="match status" value="1"/>
</dbReference>
<feature type="transmembrane region" description="Helical" evidence="8">
    <location>
        <begin position="68"/>
        <end position="92"/>
    </location>
</feature>
<keyword evidence="4" id="KW-0997">Cell inner membrane</keyword>
<organism evidence="10 11">
    <name type="scientific">Candidatus Doriopsillibacter californiensis</name>
    <dbReference type="NCBI Taxonomy" id="2970740"/>
    <lineage>
        <taxon>Bacteria</taxon>
        <taxon>Pseudomonadati</taxon>
        <taxon>Pseudomonadota</taxon>
        <taxon>Gammaproteobacteria</taxon>
        <taxon>Candidatus Tethybacterales</taxon>
        <taxon>Candidatus Persebacteraceae</taxon>
        <taxon>Candidatus Doriopsillibacter</taxon>
    </lineage>
</organism>
<keyword evidence="2 8" id="KW-0813">Transport</keyword>
<proteinExistence type="inferred from homology"/>
<feature type="transmembrane region" description="Helical" evidence="8">
    <location>
        <begin position="397"/>
        <end position="419"/>
    </location>
</feature>
<evidence type="ECO:0000313" key="11">
    <source>
        <dbReference type="Proteomes" id="UP001168167"/>
    </source>
</evidence>
<sequence length="528" mass="56810">MNISLPLFLRNRRFSLRLRAPIFRLGALAIIALMAAPILGVVGGALFGPGAHQSVSAAALIDYALQTALYAGGSVLLAMLIALPAAWITVMYRFTGDKIVTWALFMPLALPPYVLGYAYSHFFDYFGVSIRGMMGACVVTALAVYPYIYLFARAALKQQSCHIQSAARLMGYSPLVTCRLVLWPLARPAVMVGATLALMETLNDIAIAEHYGVRAIGLAVYDLWLNRGDLYAACRLAVLIMLLVLGLLAIEEQGRKKQRQYASLCDRRFACDATTVLRGFQAHCCTGLLLLPAVTGFALPVTWFAFLTWKTPAHLWRVSFVDGLSGSLWLAVGTAVLLIALAALFVLDKRQNGRGLLMQPLARLAQAGYALPGTVLAQGFFVLALATSSVIGKNLLFGGLGLVIIACSTRFFIIATGALETGMANISPQLDAATRLARKSALSAFFTVHLPILRPAAAIAVLMLFLEGVKELPMTLILRPFDFQTLATVVYQYASDEALELAGPAILAMAAIGGGAVSSLFWLEGRSR</sequence>
<accession>A0ABT7QKK3</accession>
<dbReference type="PROSITE" id="PS50928">
    <property type="entry name" value="ABC_TM1"/>
    <property type="match status" value="1"/>
</dbReference>
<evidence type="ECO:0000256" key="6">
    <source>
        <dbReference type="ARBA" id="ARBA00022989"/>
    </source>
</evidence>
<evidence type="ECO:0000313" key="10">
    <source>
        <dbReference type="EMBL" id="MDM5147238.1"/>
    </source>
</evidence>
<dbReference type="Proteomes" id="UP001168167">
    <property type="component" value="Unassembled WGS sequence"/>
</dbReference>
<evidence type="ECO:0000256" key="1">
    <source>
        <dbReference type="ARBA" id="ARBA00004429"/>
    </source>
</evidence>
<keyword evidence="11" id="KW-1185">Reference proteome</keyword>
<feature type="transmembrane region" description="Helical" evidence="8">
    <location>
        <begin position="230"/>
        <end position="250"/>
    </location>
</feature>
<feature type="transmembrane region" description="Helical" evidence="8">
    <location>
        <begin position="288"/>
        <end position="306"/>
    </location>
</feature>
<evidence type="ECO:0000256" key="3">
    <source>
        <dbReference type="ARBA" id="ARBA00022475"/>
    </source>
</evidence>
<comment type="subcellular location">
    <subcellularLocation>
        <location evidence="1">Cell inner membrane</location>
        <topology evidence="1">Multi-pass membrane protein</topology>
    </subcellularLocation>
    <subcellularLocation>
        <location evidence="8">Cell membrane</location>
        <topology evidence="8">Multi-pass membrane protein</topology>
    </subcellularLocation>
</comment>
<keyword evidence="5 8" id="KW-0812">Transmembrane</keyword>
<protein>
    <submittedName>
        <fullName evidence="10">Iron ABC transporter permease</fullName>
    </submittedName>
</protein>
<name>A0ABT7QKK3_9GAMM</name>
<reference evidence="10" key="2">
    <citation type="journal article" date="2023" name="Microbiome">
        <title>Synthase-selected sorting approach identifies a beta-lactone synthase in a nudibranch symbiotic bacterium.</title>
        <authorList>
            <person name="Dzunkova M."/>
            <person name="La Clair J.J."/>
            <person name="Tyml T."/>
            <person name="Doud D."/>
            <person name="Schulz F."/>
            <person name="Piquer-Esteban S."/>
            <person name="Porcel Sanchis D."/>
            <person name="Osborn A."/>
            <person name="Robinson D."/>
            <person name="Louie K.B."/>
            <person name="Bowen B.P."/>
            <person name="Bowers R.M."/>
            <person name="Lee J."/>
            <person name="Arnau V."/>
            <person name="Diaz-Villanueva W."/>
            <person name="Stepanauskas R."/>
            <person name="Gosliner T."/>
            <person name="Date S.V."/>
            <person name="Northen T.R."/>
            <person name="Cheng J.F."/>
            <person name="Burkart M.D."/>
            <person name="Woyke T."/>
        </authorList>
    </citation>
    <scope>NUCLEOTIDE SEQUENCE</scope>
    <source>
        <strain evidence="10">Df01</strain>
    </source>
</reference>
<keyword evidence="3" id="KW-1003">Cell membrane</keyword>
<evidence type="ECO:0000256" key="5">
    <source>
        <dbReference type="ARBA" id="ARBA00022692"/>
    </source>
</evidence>
<keyword evidence="6 8" id="KW-1133">Transmembrane helix</keyword>
<feature type="transmembrane region" description="Helical" evidence="8">
    <location>
        <begin position="125"/>
        <end position="148"/>
    </location>
</feature>
<evidence type="ECO:0000256" key="8">
    <source>
        <dbReference type="RuleBase" id="RU363032"/>
    </source>
</evidence>
<evidence type="ECO:0000256" key="2">
    <source>
        <dbReference type="ARBA" id="ARBA00022448"/>
    </source>
</evidence>
<feature type="transmembrane region" description="Helical" evidence="8">
    <location>
        <begin position="99"/>
        <end position="119"/>
    </location>
</feature>
<comment type="similarity">
    <text evidence="8">Belongs to the binding-protein-dependent transport system permease family.</text>
</comment>
<evidence type="ECO:0000256" key="7">
    <source>
        <dbReference type="ARBA" id="ARBA00023136"/>
    </source>
</evidence>